<feature type="transmembrane region" description="Helical" evidence="9">
    <location>
        <begin position="1091"/>
        <end position="1114"/>
    </location>
</feature>
<feature type="coiled-coil region" evidence="7">
    <location>
        <begin position="351"/>
        <end position="378"/>
    </location>
</feature>
<feature type="region of interest" description="Disordered" evidence="8">
    <location>
        <begin position="479"/>
        <end position="500"/>
    </location>
</feature>
<dbReference type="GO" id="GO:0005829">
    <property type="term" value="C:cytosol"/>
    <property type="evidence" value="ECO:0007669"/>
    <property type="project" value="GOC"/>
</dbReference>
<proteinExistence type="inferred from homology"/>
<keyword evidence="6 7" id="KW-0175">Coiled coil</keyword>
<dbReference type="InterPro" id="IPR039745">
    <property type="entry name" value="Vps54"/>
</dbReference>
<evidence type="ECO:0000313" key="12">
    <source>
        <dbReference type="Proteomes" id="UP001412239"/>
    </source>
</evidence>
<evidence type="ECO:0000256" key="6">
    <source>
        <dbReference type="ARBA" id="ARBA00023054"/>
    </source>
</evidence>
<dbReference type="PANTHER" id="PTHR12965">
    <property type="entry name" value="VACUOLAR PROTEIN SORTING 54"/>
    <property type="match status" value="1"/>
</dbReference>
<dbReference type="Pfam" id="PF07928">
    <property type="entry name" value="Vps54"/>
    <property type="match status" value="1"/>
</dbReference>
<dbReference type="PANTHER" id="PTHR12965:SF0">
    <property type="entry name" value="VACUOLAR PROTEIN SORTING-ASSOCIATED PROTEIN 54"/>
    <property type="match status" value="1"/>
</dbReference>
<dbReference type="GO" id="GO:0006896">
    <property type="term" value="P:Golgi to vacuole transport"/>
    <property type="evidence" value="ECO:0007669"/>
    <property type="project" value="TreeGrafter"/>
</dbReference>
<keyword evidence="9" id="KW-0472">Membrane</keyword>
<evidence type="ECO:0000256" key="9">
    <source>
        <dbReference type="SAM" id="Phobius"/>
    </source>
</evidence>
<feature type="compositionally biased region" description="Polar residues" evidence="8">
    <location>
        <begin position="92"/>
        <end position="101"/>
    </location>
</feature>
<dbReference type="GO" id="GO:0015031">
    <property type="term" value="P:protein transport"/>
    <property type="evidence" value="ECO:0007669"/>
    <property type="project" value="UniProtKB-KW"/>
</dbReference>
<evidence type="ECO:0000256" key="1">
    <source>
        <dbReference type="ARBA" id="ARBA00004601"/>
    </source>
</evidence>
<feature type="compositionally biased region" description="Polar residues" evidence="8">
    <location>
        <begin position="553"/>
        <end position="569"/>
    </location>
</feature>
<feature type="region of interest" description="Disordered" evidence="8">
    <location>
        <begin position="543"/>
        <end position="569"/>
    </location>
</feature>
<feature type="region of interest" description="Disordered" evidence="8">
    <location>
        <begin position="181"/>
        <end position="210"/>
    </location>
</feature>
<evidence type="ECO:0000256" key="2">
    <source>
        <dbReference type="ARBA" id="ARBA00009150"/>
    </source>
</evidence>
<evidence type="ECO:0000256" key="7">
    <source>
        <dbReference type="SAM" id="Coils"/>
    </source>
</evidence>
<keyword evidence="9" id="KW-0812">Transmembrane</keyword>
<dbReference type="AlphaFoldDB" id="A0A292PPP3"/>
<comment type="subcellular location">
    <subcellularLocation>
        <location evidence="1">Golgi apparatus</location>
        <location evidence="1">trans-Golgi network</location>
    </subcellularLocation>
</comment>
<dbReference type="GO" id="GO:0019905">
    <property type="term" value="F:syntaxin binding"/>
    <property type="evidence" value="ECO:0007669"/>
    <property type="project" value="TreeGrafter"/>
</dbReference>
<accession>A0A292PPP3</accession>
<dbReference type="Gene3D" id="6.10.250.860">
    <property type="match status" value="1"/>
</dbReference>
<feature type="region of interest" description="Disordered" evidence="8">
    <location>
        <begin position="68"/>
        <end position="115"/>
    </location>
</feature>
<gene>
    <name evidence="11" type="ORF">GSTUAT00007463001</name>
</gene>
<keyword evidence="9" id="KW-1133">Transmembrane helix</keyword>
<feature type="region of interest" description="Disordered" evidence="8">
    <location>
        <begin position="1"/>
        <end position="54"/>
    </location>
</feature>
<evidence type="ECO:0000313" key="11">
    <source>
        <dbReference type="EMBL" id="CUS08453.1"/>
    </source>
</evidence>
<comment type="similarity">
    <text evidence="2">Belongs to the VPS54 family.</text>
</comment>
<feature type="non-terminal residue" evidence="11">
    <location>
        <position position="1134"/>
    </location>
</feature>
<keyword evidence="3" id="KW-0813">Transport</keyword>
<evidence type="ECO:0000256" key="5">
    <source>
        <dbReference type="ARBA" id="ARBA00023034"/>
    </source>
</evidence>
<organism evidence="11 12">
    <name type="scientific">Tuber aestivum</name>
    <name type="common">summer truffle</name>
    <dbReference type="NCBI Taxonomy" id="59557"/>
    <lineage>
        <taxon>Eukaryota</taxon>
        <taxon>Fungi</taxon>
        <taxon>Dikarya</taxon>
        <taxon>Ascomycota</taxon>
        <taxon>Pezizomycotina</taxon>
        <taxon>Pezizomycetes</taxon>
        <taxon>Pezizales</taxon>
        <taxon>Tuberaceae</taxon>
        <taxon>Tuber</taxon>
    </lineage>
</organism>
<evidence type="ECO:0000256" key="8">
    <source>
        <dbReference type="SAM" id="MobiDB-lite"/>
    </source>
</evidence>
<dbReference type="GO" id="GO:0042147">
    <property type="term" value="P:retrograde transport, endosome to Golgi"/>
    <property type="evidence" value="ECO:0007669"/>
    <property type="project" value="InterPro"/>
</dbReference>
<keyword evidence="12" id="KW-1185">Reference proteome</keyword>
<evidence type="ECO:0000256" key="3">
    <source>
        <dbReference type="ARBA" id="ARBA00022448"/>
    </source>
</evidence>
<keyword evidence="5" id="KW-0333">Golgi apparatus</keyword>
<evidence type="ECO:0000259" key="10">
    <source>
        <dbReference type="Pfam" id="PF07928"/>
    </source>
</evidence>
<feature type="domain" description="Vacuolar protein sorting-associated protein 54 C-terminal" evidence="10">
    <location>
        <begin position="836"/>
        <end position="966"/>
    </location>
</feature>
<reference evidence="11" key="1">
    <citation type="submission" date="2015-10" db="EMBL/GenBank/DDBJ databases">
        <authorList>
            <person name="Regsiter A."/>
            <person name="william w."/>
        </authorList>
    </citation>
    <scope>NUCLEOTIDE SEQUENCE</scope>
    <source>
        <strain evidence="11">Montdore</strain>
    </source>
</reference>
<dbReference type="EMBL" id="LN891131">
    <property type="protein sequence ID" value="CUS08453.1"/>
    <property type="molecule type" value="Genomic_DNA"/>
</dbReference>
<dbReference type="Proteomes" id="UP001412239">
    <property type="component" value="Unassembled WGS sequence"/>
</dbReference>
<keyword evidence="4" id="KW-0653">Protein transport</keyword>
<sequence>MSSPTPSRRHSGDSSVLLSPILSPTASQTDLTAAAYPPRASRPPKGRRGSTASSIISLNSSLGTVVDWRAPKDYDGGAGGGGSASSTSISSLLETPQSRASAASRPKPGEIPPVTLTSIPKIKLSEFAPYLRISGEYEKYRRAKDMGLEEHIRLASVNQPKHQPVSPSPSVADLAVAGGESGLLQNAGGGGDTSSANSSPRRRRARKGSLAATPLSTVPTVYFDENFQLENPRTFDVVSERSDVIRPAPTNSAEGPVLSSGASVSSLNSQRRALATNAILQEKLSWYMDTVEVHLISSISTASSSFFAALGDLRELHSEATASVQKIQGLRKELVTLDEEQAVKGLEIVRLRRRRDNIARLEGAVKQTERVLQSFQSAERALVDNEVDVALAGVAETDRLICGRGQEGLLDLRPVRALEAVSADLAHLRWRIGKAFEARFVEGLLTDLRKHVERVPPAETLRRFAQSFQREQYQRFVSARQRDSLQPPPRSSSLPPEYTQLSDSLRSQLMRHLNGLQRAKHVNEAVQAYRDAVIKEAKSLIRRNMPNGDDNESAMSGMTNSRSGGIRTSSQDKSLLLARSLRSLGPADSEDLLVKIYTSVSELVRRLGTQQKMLLDVTMRMGETGVGGMLSPRLEQNGFHGVTNGEQKPNGGPEPISMDISDLISSAVEIAQSQIVKIVNVRSEQVTTYSTDWFLRYFTLNRLFTQECEAVSVRVGSGLQNAVSAQIREFLNLWQRERIRMLAECLEKDKWAPREFEDERQKGVHRIMEAATHDPEVWVRAGRIWELRDEEDNTAPPPMNTTATAGDSTAVANGNGTEANGVKAPAPGKPHAVVDNQKFILPESGIMVLKELEGYLKLLIVIPGMATDIANNLLSFLKLHNSRTYQLILGAGATKTAGLKSITTKHLAMASQGLSIITSLLPYLRETVRRRTPQSPTLQDFDKVKRTYQQYQSEIHTKLISIMSERVKVHVLNLKAQDWDAARVGEEAGGKYYMETLCKETTVLHKVLSKHLPRETLVGIMTPVFEDYRARLEDGFRDVVVRSQGAKERMTQDAQMFIDRLSKLDGYSGSGDAILQIAQSKVVVGRSSTPAIMWLFSLPPPPLAFFILVAYSFVSISFTRRWRLYSILSLSFFP</sequence>
<feature type="compositionally biased region" description="Polar residues" evidence="8">
    <location>
        <begin position="13"/>
        <end position="31"/>
    </location>
</feature>
<protein>
    <recommendedName>
        <fullName evidence="10">Vacuolar protein sorting-associated protein 54 C-terminal domain-containing protein</fullName>
    </recommendedName>
</protein>
<dbReference type="InterPro" id="IPR012501">
    <property type="entry name" value="Vps54_C"/>
</dbReference>
<evidence type="ECO:0000256" key="4">
    <source>
        <dbReference type="ARBA" id="ARBA00022927"/>
    </source>
</evidence>
<dbReference type="GO" id="GO:0000938">
    <property type="term" value="C:GARP complex"/>
    <property type="evidence" value="ECO:0007669"/>
    <property type="project" value="InterPro"/>
</dbReference>
<name>A0A292PPP3_9PEZI</name>